<evidence type="ECO:0000313" key="2">
    <source>
        <dbReference type="Proteomes" id="UP001301769"/>
    </source>
</evidence>
<dbReference type="Proteomes" id="UP001301769">
    <property type="component" value="Unassembled WGS sequence"/>
</dbReference>
<sequence length="307" mass="33835">MQALQTGVASSVGSRMLGEIEDTSLDQILTALRANVTSARHHAGKGKDIDNYNPENDDEKFPHIRQASTALKRFPIAQLDLLVQHHFRATQSAPLALTGRYHELLYVLVATLIARPHEKAVAIIDFEGRFDPLRILATAPYEEDEPHKMEPFPESVDQSKVQTDTNAKQYVRQADLDHVHIMRPIRGDAAYMARCVASVEDYMLYGDHPSRSREWWGTIVIGGGHNPAGNPSAAASAQVAVTAGWKGWKGWLRVDRAASDAVLGFMPGTSLEEALDAREERQRLVEKAGWVATCPWGQFTFGGDAAA</sequence>
<comment type="caution">
    <text evidence="1">The sequence shown here is derived from an EMBL/GenBank/DDBJ whole genome shotgun (WGS) entry which is preliminary data.</text>
</comment>
<protein>
    <submittedName>
        <fullName evidence="1">Uncharacterized protein</fullName>
    </submittedName>
</protein>
<proteinExistence type="predicted"/>
<organism evidence="1 2">
    <name type="scientific">Rhypophila decipiens</name>
    <dbReference type="NCBI Taxonomy" id="261697"/>
    <lineage>
        <taxon>Eukaryota</taxon>
        <taxon>Fungi</taxon>
        <taxon>Dikarya</taxon>
        <taxon>Ascomycota</taxon>
        <taxon>Pezizomycotina</taxon>
        <taxon>Sordariomycetes</taxon>
        <taxon>Sordariomycetidae</taxon>
        <taxon>Sordariales</taxon>
        <taxon>Naviculisporaceae</taxon>
        <taxon>Rhypophila</taxon>
    </lineage>
</organism>
<reference evidence="1" key="2">
    <citation type="submission" date="2023-05" db="EMBL/GenBank/DDBJ databases">
        <authorList>
            <consortium name="Lawrence Berkeley National Laboratory"/>
            <person name="Steindorff A."/>
            <person name="Hensen N."/>
            <person name="Bonometti L."/>
            <person name="Westerberg I."/>
            <person name="Brannstrom I.O."/>
            <person name="Guillou S."/>
            <person name="Cros-Aarteil S."/>
            <person name="Calhoun S."/>
            <person name="Haridas S."/>
            <person name="Kuo A."/>
            <person name="Mondo S."/>
            <person name="Pangilinan J."/>
            <person name="Riley R."/>
            <person name="Labutti K."/>
            <person name="Andreopoulos B."/>
            <person name="Lipzen A."/>
            <person name="Chen C."/>
            <person name="Yanf M."/>
            <person name="Daum C."/>
            <person name="Ng V."/>
            <person name="Clum A."/>
            <person name="Ohm R."/>
            <person name="Martin F."/>
            <person name="Silar P."/>
            <person name="Natvig D."/>
            <person name="Lalanne C."/>
            <person name="Gautier V."/>
            <person name="Ament-Velasquez S.L."/>
            <person name="Kruys A."/>
            <person name="Hutchinson M.I."/>
            <person name="Powell A.J."/>
            <person name="Barry K."/>
            <person name="Miller A.N."/>
            <person name="Grigoriev I.V."/>
            <person name="Debuchy R."/>
            <person name="Gladieux P."/>
            <person name="Thoren M.H."/>
            <person name="Johannesson H."/>
        </authorList>
    </citation>
    <scope>NUCLEOTIDE SEQUENCE</scope>
    <source>
        <strain evidence="1">PSN293</strain>
    </source>
</reference>
<dbReference type="EMBL" id="MU858091">
    <property type="protein sequence ID" value="KAK4214604.1"/>
    <property type="molecule type" value="Genomic_DNA"/>
</dbReference>
<evidence type="ECO:0000313" key="1">
    <source>
        <dbReference type="EMBL" id="KAK4214604.1"/>
    </source>
</evidence>
<keyword evidence="2" id="KW-1185">Reference proteome</keyword>
<dbReference type="AlphaFoldDB" id="A0AAN6Y8X1"/>
<name>A0AAN6Y8X1_9PEZI</name>
<gene>
    <name evidence="1" type="ORF">QBC37DRAFT_372854</name>
</gene>
<accession>A0AAN6Y8X1</accession>
<reference evidence="1" key="1">
    <citation type="journal article" date="2023" name="Mol. Phylogenet. Evol.">
        <title>Genome-scale phylogeny and comparative genomics of the fungal order Sordariales.</title>
        <authorList>
            <person name="Hensen N."/>
            <person name="Bonometti L."/>
            <person name="Westerberg I."/>
            <person name="Brannstrom I.O."/>
            <person name="Guillou S."/>
            <person name="Cros-Aarteil S."/>
            <person name="Calhoun S."/>
            <person name="Haridas S."/>
            <person name="Kuo A."/>
            <person name="Mondo S."/>
            <person name="Pangilinan J."/>
            <person name="Riley R."/>
            <person name="LaButti K."/>
            <person name="Andreopoulos B."/>
            <person name="Lipzen A."/>
            <person name="Chen C."/>
            <person name="Yan M."/>
            <person name="Daum C."/>
            <person name="Ng V."/>
            <person name="Clum A."/>
            <person name="Steindorff A."/>
            <person name="Ohm R.A."/>
            <person name="Martin F."/>
            <person name="Silar P."/>
            <person name="Natvig D.O."/>
            <person name="Lalanne C."/>
            <person name="Gautier V."/>
            <person name="Ament-Velasquez S.L."/>
            <person name="Kruys A."/>
            <person name="Hutchinson M.I."/>
            <person name="Powell A.J."/>
            <person name="Barry K."/>
            <person name="Miller A.N."/>
            <person name="Grigoriev I.V."/>
            <person name="Debuchy R."/>
            <person name="Gladieux P."/>
            <person name="Hiltunen Thoren M."/>
            <person name="Johannesson H."/>
        </authorList>
    </citation>
    <scope>NUCLEOTIDE SEQUENCE</scope>
    <source>
        <strain evidence="1">PSN293</strain>
    </source>
</reference>